<reference evidence="1 2" key="1">
    <citation type="submission" date="2020-04" db="EMBL/GenBank/DDBJ databases">
        <title>Molecular characterization of pseudomonads from Agaricus bisporus reveal novel blotch 2 pathogens in Western Europe.</title>
        <authorList>
            <person name="Taparia T."/>
            <person name="Krijger M."/>
            <person name="Haynes E."/>
            <person name="Elpinstone J.G."/>
            <person name="Noble R."/>
            <person name="Van Der Wolf J."/>
        </authorList>
    </citation>
    <scope>NUCLEOTIDE SEQUENCE [LARGE SCALE GENOMIC DNA]</scope>
    <source>
        <strain evidence="1 2">H7001</strain>
    </source>
</reference>
<dbReference type="Proteomes" id="UP000539985">
    <property type="component" value="Unassembled WGS sequence"/>
</dbReference>
<protein>
    <submittedName>
        <fullName evidence="1">Uncharacterized protein</fullName>
    </submittedName>
</protein>
<evidence type="ECO:0000313" key="2">
    <source>
        <dbReference type="Proteomes" id="UP000539985"/>
    </source>
</evidence>
<sequence length="88" mass="9953">MIRPITEPLYQLAVTLDQLQDLQALLETTSAGEADPDAKVFQLLHLVRKTRIEAVKFKQRNQERAADLPPRYTTSPAVKRWAKPVGEA</sequence>
<gene>
    <name evidence="1" type="ORF">HX882_27200</name>
</gene>
<name>A0A7Y7XGQ2_9PSED</name>
<dbReference type="EMBL" id="JACAQB010000024">
    <property type="protein sequence ID" value="NWB99578.1"/>
    <property type="molecule type" value="Genomic_DNA"/>
</dbReference>
<proteinExistence type="predicted"/>
<comment type="caution">
    <text evidence="1">The sequence shown here is derived from an EMBL/GenBank/DDBJ whole genome shotgun (WGS) entry which is preliminary data.</text>
</comment>
<evidence type="ECO:0000313" key="1">
    <source>
        <dbReference type="EMBL" id="NWB99578.1"/>
    </source>
</evidence>
<organism evidence="1 2">
    <name type="scientific">Pseudomonas gingeri</name>
    <dbReference type="NCBI Taxonomy" id="117681"/>
    <lineage>
        <taxon>Bacteria</taxon>
        <taxon>Pseudomonadati</taxon>
        <taxon>Pseudomonadota</taxon>
        <taxon>Gammaproteobacteria</taxon>
        <taxon>Pseudomonadales</taxon>
        <taxon>Pseudomonadaceae</taxon>
        <taxon>Pseudomonas</taxon>
    </lineage>
</organism>
<dbReference type="AlphaFoldDB" id="A0A7Y7XGQ2"/>
<dbReference type="RefSeq" id="WP_177105161.1">
    <property type="nucleotide sequence ID" value="NZ_JACAOS010000012.1"/>
</dbReference>
<accession>A0A7Y7XGQ2</accession>